<feature type="region of interest" description="Disordered" evidence="1">
    <location>
        <begin position="114"/>
        <end position="135"/>
    </location>
</feature>
<organism evidence="2">
    <name type="scientific">Eutreptiella gymnastica</name>
    <dbReference type="NCBI Taxonomy" id="73025"/>
    <lineage>
        <taxon>Eukaryota</taxon>
        <taxon>Discoba</taxon>
        <taxon>Euglenozoa</taxon>
        <taxon>Euglenida</taxon>
        <taxon>Spirocuta</taxon>
        <taxon>Euglenophyceae</taxon>
        <taxon>Eutreptiales</taxon>
        <taxon>Eutreptiaceae</taxon>
        <taxon>Eutreptiella</taxon>
    </lineage>
</organism>
<sequence length="164" mass="17571">MATVLPATVPVPLPILHGIVTVIFGLQQCPEKVPPFVYPMGSIFLGGEGQCFGTAAGNSTGTSLQTQVKWVPAKMVQYRPRKMGKWWCACPELRSLNAKLVRSQDRHAAPILQRLTAPPPPHAPTPAATAQRHASTIPTGTWTSSTLLSPVTPLSAPSNLLGFW</sequence>
<dbReference type="EMBL" id="HBJA01109326">
    <property type="protein sequence ID" value="CAE0826460.1"/>
    <property type="molecule type" value="Transcribed_RNA"/>
</dbReference>
<name>A0A7S4LFR5_9EUGL</name>
<evidence type="ECO:0000256" key="1">
    <source>
        <dbReference type="SAM" id="MobiDB-lite"/>
    </source>
</evidence>
<dbReference type="AlphaFoldDB" id="A0A7S4LFR5"/>
<accession>A0A7S4LFR5</accession>
<reference evidence="2" key="1">
    <citation type="submission" date="2021-01" db="EMBL/GenBank/DDBJ databases">
        <authorList>
            <person name="Corre E."/>
            <person name="Pelletier E."/>
            <person name="Niang G."/>
            <person name="Scheremetjew M."/>
            <person name="Finn R."/>
            <person name="Kale V."/>
            <person name="Holt S."/>
            <person name="Cochrane G."/>
            <person name="Meng A."/>
            <person name="Brown T."/>
            <person name="Cohen L."/>
        </authorList>
    </citation>
    <scope>NUCLEOTIDE SEQUENCE</scope>
    <source>
        <strain evidence="2">CCMP1594</strain>
    </source>
</reference>
<proteinExistence type="predicted"/>
<protein>
    <submittedName>
        <fullName evidence="2">Uncharacterized protein</fullName>
    </submittedName>
</protein>
<gene>
    <name evidence="2" type="ORF">EGYM00163_LOCUS37717</name>
</gene>
<evidence type="ECO:0000313" key="2">
    <source>
        <dbReference type="EMBL" id="CAE0826460.1"/>
    </source>
</evidence>